<feature type="transmembrane region" description="Helical" evidence="1">
    <location>
        <begin position="12"/>
        <end position="32"/>
    </location>
</feature>
<organism evidence="2 3">
    <name type="scientific">Hoeflea marina</name>
    <dbReference type="NCBI Taxonomy" id="274592"/>
    <lineage>
        <taxon>Bacteria</taxon>
        <taxon>Pseudomonadati</taxon>
        <taxon>Pseudomonadota</taxon>
        <taxon>Alphaproteobacteria</taxon>
        <taxon>Hyphomicrobiales</taxon>
        <taxon>Rhizobiaceae</taxon>
        <taxon>Hoeflea</taxon>
    </lineage>
</organism>
<feature type="transmembrane region" description="Helical" evidence="1">
    <location>
        <begin position="52"/>
        <end position="72"/>
    </location>
</feature>
<dbReference type="AlphaFoldDB" id="A0A317PR04"/>
<dbReference type="RefSeq" id="WP_110030401.1">
    <property type="nucleotide sequence ID" value="NZ_QGTR01000001.1"/>
</dbReference>
<proteinExistence type="predicted"/>
<evidence type="ECO:0000256" key="1">
    <source>
        <dbReference type="SAM" id="Phobius"/>
    </source>
</evidence>
<gene>
    <name evidence="2" type="ORF">DFR52_101591</name>
</gene>
<dbReference type="EMBL" id="QGTR01000001">
    <property type="protein sequence ID" value="PWW03902.1"/>
    <property type="molecule type" value="Genomic_DNA"/>
</dbReference>
<keyword evidence="1" id="KW-0472">Membrane</keyword>
<keyword evidence="3" id="KW-1185">Reference proteome</keyword>
<reference evidence="2 3" key="1">
    <citation type="submission" date="2018-05" db="EMBL/GenBank/DDBJ databases">
        <title>Genomic Encyclopedia of Type Strains, Phase IV (KMG-IV): sequencing the most valuable type-strain genomes for metagenomic binning, comparative biology and taxonomic classification.</title>
        <authorList>
            <person name="Goeker M."/>
        </authorList>
    </citation>
    <scope>NUCLEOTIDE SEQUENCE [LARGE SCALE GENOMIC DNA]</scope>
    <source>
        <strain evidence="2 3">DSM 16791</strain>
    </source>
</reference>
<accession>A0A317PR04</accession>
<evidence type="ECO:0000313" key="3">
    <source>
        <dbReference type="Proteomes" id="UP000246352"/>
    </source>
</evidence>
<evidence type="ECO:0000313" key="2">
    <source>
        <dbReference type="EMBL" id="PWW03902.1"/>
    </source>
</evidence>
<keyword evidence="1" id="KW-1133">Transmembrane helix</keyword>
<dbReference type="Proteomes" id="UP000246352">
    <property type="component" value="Unassembled WGS sequence"/>
</dbReference>
<name>A0A317PR04_9HYPH</name>
<keyword evidence="1" id="KW-0812">Transmembrane</keyword>
<protein>
    <submittedName>
        <fullName evidence="2">Uncharacterized protein</fullName>
    </submittedName>
</protein>
<comment type="caution">
    <text evidence="2">The sequence shown here is derived from an EMBL/GenBank/DDBJ whole genome shotgun (WGS) entry which is preliminary data.</text>
</comment>
<sequence length="86" mass="8692">MSRVPGRWLPRTVAMPVMAGAAFGALAGLAAIRGRGSVDLGSLRLEGLVGVLAVTAILGGIGLLLGLIFWLIQRALTAAADGGRGR</sequence>